<gene>
    <name evidence="7" type="ORF">DLAC_02598</name>
</gene>
<dbReference type="InterPro" id="IPR023578">
    <property type="entry name" value="Ras_GEF_dom_sf"/>
</dbReference>
<dbReference type="OMA" id="VIRTWIK"/>
<evidence type="ECO:0000256" key="1">
    <source>
        <dbReference type="ARBA" id="ARBA00022658"/>
    </source>
</evidence>
<evidence type="ECO:0000256" key="4">
    <source>
        <dbReference type="SAM" id="MobiDB-lite"/>
    </source>
</evidence>
<dbReference type="AlphaFoldDB" id="A0A152A2Z1"/>
<dbReference type="Gene3D" id="1.20.870.10">
    <property type="entry name" value="Son of sevenless (SoS) protein Chain: S domain 1"/>
    <property type="match status" value="1"/>
</dbReference>
<dbReference type="CDD" id="cd06224">
    <property type="entry name" value="REM"/>
    <property type="match status" value="1"/>
</dbReference>
<dbReference type="PANTHER" id="PTHR23113">
    <property type="entry name" value="GUANINE NUCLEOTIDE EXCHANGE FACTOR"/>
    <property type="match status" value="1"/>
</dbReference>
<feature type="compositionally biased region" description="Basic and acidic residues" evidence="4">
    <location>
        <begin position="489"/>
        <end position="509"/>
    </location>
</feature>
<dbReference type="FunCoup" id="A0A152A2Z1">
    <property type="interactions" value="42"/>
</dbReference>
<dbReference type="InterPro" id="IPR019804">
    <property type="entry name" value="Ras_G-nucl-exch_fac_CS"/>
</dbReference>
<keyword evidence="2" id="KW-0175">Coiled coil</keyword>
<dbReference type="GO" id="GO:0007265">
    <property type="term" value="P:Ras protein signal transduction"/>
    <property type="evidence" value="ECO:0007669"/>
    <property type="project" value="TreeGrafter"/>
</dbReference>
<dbReference type="GO" id="GO:0005886">
    <property type="term" value="C:plasma membrane"/>
    <property type="evidence" value="ECO:0007669"/>
    <property type="project" value="TreeGrafter"/>
</dbReference>
<evidence type="ECO:0000313" key="7">
    <source>
        <dbReference type="EMBL" id="KYR00579.1"/>
    </source>
</evidence>
<feature type="compositionally biased region" description="Low complexity" evidence="4">
    <location>
        <begin position="22"/>
        <end position="35"/>
    </location>
</feature>
<accession>A0A152A2Z1</accession>
<feature type="domain" description="N-terminal Ras-GEF" evidence="6">
    <location>
        <begin position="358"/>
        <end position="487"/>
    </location>
</feature>
<keyword evidence="1 3" id="KW-0344">Guanine-nucleotide releasing factor</keyword>
<dbReference type="SMART" id="SM00147">
    <property type="entry name" value="RasGEF"/>
    <property type="match status" value="1"/>
</dbReference>
<evidence type="ECO:0000313" key="8">
    <source>
        <dbReference type="Proteomes" id="UP000076078"/>
    </source>
</evidence>
<feature type="domain" description="Ras-GEF" evidence="5">
    <location>
        <begin position="525"/>
        <end position="757"/>
    </location>
</feature>
<dbReference type="Proteomes" id="UP000076078">
    <property type="component" value="Unassembled WGS sequence"/>
</dbReference>
<feature type="compositionally biased region" description="Polar residues" evidence="4">
    <location>
        <begin position="1"/>
        <end position="21"/>
    </location>
</feature>
<protein>
    <submittedName>
        <fullName evidence="7">Ras guanine nucleotide exchange factor</fullName>
    </submittedName>
</protein>
<dbReference type="CDD" id="cd00155">
    <property type="entry name" value="RasGEF"/>
    <property type="match status" value="1"/>
</dbReference>
<evidence type="ECO:0000256" key="2">
    <source>
        <dbReference type="ARBA" id="ARBA00023054"/>
    </source>
</evidence>
<proteinExistence type="predicted"/>
<feature type="compositionally biased region" description="Polar residues" evidence="4">
    <location>
        <begin position="114"/>
        <end position="125"/>
    </location>
</feature>
<dbReference type="OrthoDB" id="10254377at2759"/>
<evidence type="ECO:0000259" key="6">
    <source>
        <dbReference type="PROSITE" id="PS50212"/>
    </source>
</evidence>
<dbReference type="Pfam" id="PF00617">
    <property type="entry name" value="RasGEF"/>
    <property type="match status" value="1"/>
</dbReference>
<dbReference type="InterPro" id="IPR036964">
    <property type="entry name" value="RASGEF_cat_dom_sf"/>
</dbReference>
<feature type="region of interest" description="Disordered" evidence="4">
    <location>
        <begin position="1"/>
        <end position="138"/>
    </location>
</feature>
<dbReference type="InterPro" id="IPR008937">
    <property type="entry name" value="Ras-like_GEF"/>
</dbReference>
<feature type="region of interest" description="Disordered" evidence="4">
    <location>
        <begin position="486"/>
        <end position="509"/>
    </location>
</feature>
<reference evidence="7 8" key="1">
    <citation type="submission" date="2015-12" db="EMBL/GenBank/DDBJ databases">
        <title>Dictyostelia acquired genes for synthesis and detection of signals that induce cell-type specialization by lateral gene transfer from prokaryotes.</title>
        <authorList>
            <person name="Gloeckner G."/>
            <person name="Schaap P."/>
        </authorList>
    </citation>
    <scope>NUCLEOTIDE SEQUENCE [LARGE SCALE GENOMIC DNA]</scope>
    <source>
        <strain evidence="7 8">TK</strain>
    </source>
</reference>
<comment type="caution">
    <text evidence="7">The sequence shown here is derived from an EMBL/GenBank/DDBJ whole genome shotgun (WGS) entry which is preliminary data.</text>
</comment>
<name>A0A152A2Z1_TIELA</name>
<feature type="compositionally biased region" description="Low complexity" evidence="4">
    <location>
        <begin position="44"/>
        <end position="86"/>
    </location>
</feature>
<dbReference type="EMBL" id="LODT01000013">
    <property type="protein sequence ID" value="KYR00579.1"/>
    <property type="molecule type" value="Genomic_DNA"/>
</dbReference>
<evidence type="ECO:0000259" key="5">
    <source>
        <dbReference type="PROSITE" id="PS50009"/>
    </source>
</evidence>
<dbReference type="Gene3D" id="1.10.840.10">
    <property type="entry name" value="Ras guanine-nucleotide exchange factors catalytic domain"/>
    <property type="match status" value="1"/>
</dbReference>
<dbReference type="PROSITE" id="PS50212">
    <property type="entry name" value="RASGEF_NTER"/>
    <property type="match status" value="1"/>
</dbReference>
<dbReference type="PROSITE" id="PS50896">
    <property type="entry name" value="LISH"/>
    <property type="match status" value="1"/>
</dbReference>
<dbReference type="PROSITE" id="PS50009">
    <property type="entry name" value="RASGEF_CAT"/>
    <property type="match status" value="1"/>
</dbReference>
<organism evidence="7 8">
    <name type="scientific">Tieghemostelium lacteum</name>
    <name type="common">Slime mold</name>
    <name type="synonym">Dictyostelium lacteum</name>
    <dbReference type="NCBI Taxonomy" id="361077"/>
    <lineage>
        <taxon>Eukaryota</taxon>
        <taxon>Amoebozoa</taxon>
        <taxon>Evosea</taxon>
        <taxon>Eumycetozoa</taxon>
        <taxon>Dictyostelia</taxon>
        <taxon>Dictyosteliales</taxon>
        <taxon>Raperosteliaceae</taxon>
        <taxon>Tieghemostelium</taxon>
    </lineage>
</organism>
<evidence type="ECO:0000256" key="3">
    <source>
        <dbReference type="PROSITE-ProRule" id="PRU00168"/>
    </source>
</evidence>
<dbReference type="InterPro" id="IPR006594">
    <property type="entry name" value="LisH"/>
</dbReference>
<dbReference type="InterPro" id="IPR001895">
    <property type="entry name" value="RASGEF_cat_dom"/>
</dbReference>
<dbReference type="InParanoid" id="A0A152A2Z1"/>
<sequence>MSTPINISTLSASNNNNSGEFSPSKMSSSPNSKSSLEMGRKTLSKTSVVKSLLKKTNSGTNLLSTSSGGRRTFSSSPSSFSSLHHSQGGEDDDDLSSSRGPDSPKSIKHRESSSELMNSNGSLRNVSPHLNGKSTDNSHDRSLWTIRSLKDHPEIVDIIDRVKPINRGIALAQNYAAEETLLKDDPLIGQDTMLQLILQHLQFEGLISSRKILEEETKVKYNDYPFNESRLLTLLRTAVKDSEKIYSLTLDERQKDAQLLEEHLAFMGLLRDETIETTEDVNIYDEPEDALIIYVEEKEQMQQQQQQQQTGGSTGSLIQSIGGSNLGSSLSGSTNSLGSSINGFGSGPMSPAKHLQEESKIIKAASLNKLVIILTPEKNHDMEFTKTFLLTYQSFTTPEKLLQKLVQRYHVPIEKLSKSGLAEHMIKNQVSVIQLRVVNTLKTWIKDYFSDFNDKLIQSVKSFCETLRHDNNTPLANRISETLNNKIKGTGEDEGEKKTQFKEAPPEPKVPKNIWSQTLDIFDIDEEEIARQLTLIDFEIFSSIKPTELLNQSWNKPKLKHRSPNVLALIGRFNEISQWTASSILSYSRVKDRTRIMTKFVRIAEYSHRALNNFNVSMAILSGLNAASVHRLKFTKDDMPKHTQQTLQDLQNQFSNAMSYRDYRNQLAKANPPCIPYLGVHLTDLTFVEEGNPDLIQGQINFSKRRLVYQSISIIHNLQNTKYNLQPVYQIAKLLRTLKPRFDEDEQYHRSMKFEPRNKERNEIL</sequence>
<keyword evidence="8" id="KW-1185">Reference proteome</keyword>
<dbReference type="Pfam" id="PF00618">
    <property type="entry name" value="RasGEF_N"/>
    <property type="match status" value="1"/>
</dbReference>
<dbReference type="STRING" id="361077.A0A152A2Z1"/>
<dbReference type="PROSITE" id="PS00720">
    <property type="entry name" value="RASGEF"/>
    <property type="match status" value="1"/>
</dbReference>
<dbReference type="InterPro" id="IPR000651">
    <property type="entry name" value="Ras-like_Gua-exchang_fac_N"/>
</dbReference>
<dbReference type="SMART" id="SM00229">
    <property type="entry name" value="RasGEFN"/>
    <property type="match status" value="1"/>
</dbReference>
<dbReference type="GO" id="GO:0005085">
    <property type="term" value="F:guanyl-nucleotide exchange factor activity"/>
    <property type="evidence" value="ECO:0007669"/>
    <property type="project" value="UniProtKB-KW"/>
</dbReference>
<dbReference type="SUPFAM" id="SSF48366">
    <property type="entry name" value="Ras GEF"/>
    <property type="match status" value="1"/>
</dbReference>
<dbReference type="PANTHER" id="PTHR23113:SF351">
    <property type="entry name" value="RAS GUANINE NUCLEOTIDE EXCHANGE FACTOR I-RELATED"/>
    <property type="match status" value="1"/>
</dbReference>